<gene>
    <name evidence="1" type="ORF">Z051_09635</name>
</gene>
<name>A0A0M8PPK6_RHORH</name>
<dbReference type="AlphaFoldDB" id="A0A0M8PPK6"/>
<reference evidence="2" key="2">
    <citation type="submission" date="2015-01" db="EMBL/GenBank/DDBJ databases">
        <title>Draft genome sequence of potential hydrocarbon metabolising strain of Rhodococcus rhodochrous.</title>
        <authorList>
            <person name="Aggarwal R.K."/>
            <person name="Dawar C."/>
        </authorList>
    </citation>
    <scope>NUCLEOTIDE SEQUENCE [LARGE SCALE GENOMIC DNA]</scope>
    <source>
        <strain evidence="2">KG-21</strain>
    </source>
</reference>
<organism evidence="1 2">
    <name type="scientific">Rhodococcus rhodochrous KG-21</name>
    <dbReference type="NCBI Taxonomy" id="1441923"/>
    <lineage>
        <taxon>Bacteria</taxon>
        <taxon>Bacillati</taxon>
        <taxon>Actinomycetota</taxon>
        <taxon>Actinomycetes</taxon>
        <taxon>Mycobacteriales</taxon>
        <taxon>Nocardiaceae</taxon>
        <taxon>Rhodococcus</taxon>
    </lineage>
</organism>
<evidence type="ECO:0000313" key="2">
    <source>
        <dbReference type="Proteomes" id="UP000037712"/>
    </source>
</evidence>
<dbReference type="Proteomes" id="UP000037712">
    <property type="component" value="Unassembled WGS sequence"/>
</dbReference>
<dbReference type="EMBL" id="AZYO01000018">
    <property type="protein sequence ID" value="KOS56459.1"/>
    <property type="molecule type" value="Genomic_DNA"/>
</dbReference>
<protein>
    <submittedName>
        <fullName evidence="1">Uncharacterized protein</fullName>
    </submittedName>
</protein>
<comment type="caution">
    <text evidence="1">The sequence shown here is derived from an EMBL/GenBank/DDBJ whole genome shotgun (WGS) entry which is preliminary data.</text>
</comment>
<evidence type="ECO:0000313" key="1">
    <source>
        <dbReference type="EMBL" id="KOS56459.1"/>
    </source>
</evidence>
<reference evidence="1 2" key="1">
    <citation type="journal article" date="2015" name="Genome Announc.">
        <title>Draft Genome Sequence of Rhodococcus rhodochrous Strain KG-21, a Soil Isolate from Oil Fields of Krishna-Godavari Basin, India.</title>
        <authorList>
            <person name="Dawar C."/>
            <person name="Aggarwal R.K."/>
        </authorList>
    </citation>
    <scope>NUCLEOTIDE SEQUENCE [LARGE SCALE GENOMIC DNA]</scope>
    <source>
        <strain evidence="1 2">KG-21</strain>
    </source>
</reference>
<sequence>MSMGTSRASQMSSAVRGLLTDRVRPLTRLSIVPGAHSAYLASRRFEKPLRSIRSIRASLATSCILMPLGHLLRLLRCLRLSVRTVIILTPC</sequence>
<proteinExistence type="predicted"/>
<accession>A0A0M8PPK6</accession>